<keyword evidence="2" id="KW-1185">Reference proteome</keyword>
<dbReference type="Proteomes" id="UP001180020">
    <property type="component" value="Unassembled WGS sequence"/>
</dbReference>
<protein>
    <submittedName>
        <fullName evidence="1">Uncharacterized protein</fullName>
    </submittedName>
</protein>
<evidence type="ECO:0000313" key="2">
    <source>
        <dbReference type="Proteomes" id="UP001180020"/>
    </source>
</evidence>
<evidence type="ECO:0000313" key="1">
    <source>
        <dbReference type="EMBL" id="KAK1300919.1"/>
    </source>
</evidence>
<reference evidence="1" key="2">
    <citation type="submission" date="2023-06" db="EMBL/GenBank/DDBJ databases">
        <authorList>
            <person name="Ma L."/>
            <person name="Liu K.-W."/>
            <person name="Li Z."/>
            <person name="Hsiao Y.-Y."/>
            <person name="Qi Y."/>
            <person name="Fu T."/>
            <person name="Tang G."/>
            <person name="Zhang D."/>
            <person name="Sun W.-H."/>
            <person name="Liu D.-K."/>
            <person name="Li Y."/>
            <person name="Chen G.-Z."/>
            <person name="Liu X.-D."/>
            <person name="Liao X.-Y."/>
            <person name="Jiang Y.-T."/>
            <person name="Yu X."/>
            <person name="Hao Y."/>
            <person name="Huang J."/>
            <person name="Zhao X.-W."/>
            <person name="Ke S."/>
            <person name="Chen Y.-Y."/>
            <person name="Wu W.-L."/>
            <person name="Hsu J.-L."/>
            <person name="Lin Y.-F."/>
            <person name="Huang M.-D."/>
            <person name="Li C.-Y."/>
            <person name="Huang L."/>
            <person name="Wang Z.-W."/>
            <person name="Zhao X."/>
            <person name="Zhong W.-Y."/>
            <person name="Peng D.-H."/>
            <person name="Ahmad S."/>
            <person name="Lan S."/>
            <person name="Zhang J.-S."/>
            <person name="Tsai W.-C."/>
            <person name="Van De Peer Y."/>
            <person name="Liu Z.-J."/>
        </authorList>
    </citation>
    <scope>NUCLEOTIDE SEQUENCE</scope>
    <source>
        <strain evidence="1">CP</strain>
        <tissue evidence="1">Leaves</tissue>
    </source>
</reference>
<gene>
    <name evidence="1" type="ORF">QJS10_CPB13g00944</name>
</gene>
<comment type="caution">
    <text evidence="1">The sequence shown here is derived from an EMBL/GenBank/DDBJ whole genome shotgun (WGS) entry which is preliminary data.</text>
</comment>
<dbReference type="EMBL" id="JAUJYO010000013">
    <property type="protein sequence ID" value="KAK1300919.1"/>
    <property type="molecule type" value="Genomic_DNA"/>
</dbReference>
<accession>A0AAV9DIW6</accession>
<dbReference type="AlphaFoldDB" id="A0AAV9DIW6"/>
<reference evidence="1" key="1">
    <citation type="journal article" date="2023" name="Nat. Commun.">
        <title>Diploid and tetraploid genomes of Acorus and the evolution of monocots.</title>
        <authorList>
            <person name="Ma L."/>
            <person name="Liu K.W."/>
            <person name="Li Z."/>
            <person name="Hsiao Y.Y."/>
            <person name="Qi Y."/>
            <person name="Fu T."/>
            <person name="Tang G.D."/>
            <person name="Zhang D."/>
            <person name="Sun W.H."/>
            <person name="Liu D.K."/>
            <person name="Li Y."/>
            <person name="Chen G.Z."/>
            <person name="Liu X.D."/>
            <person name="Liao X.Y."/>
            <person name="Jiang Y.T."/>
            <person name="Yu X."/>
            <person name="Hao Y."/>
            <person name="Huang J."/>
            <person name="Zhao X.W."/>
            <person name="Ke S."/>
            <person name="Chen Y.Y."/>
            <person name="Wu W.L."/>
            <person name="Hsu J.L."/>
            <person name="Lin Y.F."/>
            <person name="Huang M.D."/>
            <person name="Li C.Y."/>
            <person name="Huang L."/>
            <person name="Wang Z.W."/>
            <person name="Zhao X."/>
            <person name="Zhong W.Y."/>
            <person name="Peng D.H."/>
            <person name="Ahmad S."/>
            <person name="Lan S."/>
            <person name="Zhang J.S."/>
            <person name="Tsai W.C."/>
            <person name="Van de Peer Y."/>
            <person name="Liu Z.J."/>
        </authorList>
    </citation>
    <scope>NUCLEOTIDE SEQUENCE</scope>
    <source>
        <strain evidence="1">CP</strain>
    </source>
</reference>
<proteinExistence type="predicted"/>
<name>A0AAV9DIW6_ACOCL</name>
<sequence>MILGGWPTKGRCGWSEVEVRLPEKPMIFEGAAMGGREMKRVFFVMGEEREDGGFLNPPSKALKDLDHPN</sequence>
<organism evidence="1 2">
    <name type="scientific">Acorus calamus</name>
    <name type="common">Sweet flag</name>
    <dbReference type="NCBI Taxonomy" id="4465"/>
    <lineage>
        <taxon>Eukaryota</taxon>
        <taxon>Viridiplantae</taxon>
        <taxon>Streptophyta</taxon>
        <taxon>Embryophyta</taxon>
        <taxon>Tracheophyta</taxon>
        <taxon>Spermatophyta</taxon>
        <taxon>Magnoliopsida</taxon>
        <taxon>Liliopsida</taxon>
        <taxon>Acoraceae</taxon>
        <taxon>Acorus</taxon>
    </lineage>
</organism>